<sequence length="346" mass="38796">MTIDGDKQTMMSFLRLVEVSQGHLQAELQRLQVITSTLEGVRIAFSFDLRLQRTKIPAVSPREILLWCAMDSQTVREEMAGNSRNHRELARFIGQTLPDRLVPASPIHVPHFMVQSAANKSVHFTDKFTPLVVFVCTGFGHAGQQHNCSHVGATQERLKSWPQLQGLRRKGRDASIPARVHSAWRAAFRTTEEAEKGLDGKRLVSKRKEMIGEEMIGPTIPIPTRLIPPLHDFRCHAGQAFLAEADGRLRPIPCCYMCKFTLKFCELCTDRNDLDGTLARFDMRGRKKYPASCAEVAWIGVSEMMDAGAMPRQPELVPFPVVLTPCRSSSPSAEQRFCGPGLMSRK</sequence>
<gene>
    <name evidence="1" type="ORF">G6O67_002554</name>
</gene>
<keyword evidence="2" id="KW-1185">Reference proteome</keyword>
<accession>A0A8H4V7E2</accession>
<evidence type="ECO:0000313" key="2">
    <source>
        <dbReference type="Proteomes" id="UP000557566"/>
    </source>
</evidence>
<proteinExistence type="predicted"/>
<reference evidence="1 2" key="1">
    <citation type="journal article" date="2020" name="Genome Biol. Evol.">
        <title>A new high-quality draft genome assembly of the Chinese cordyceps Ophiocordyceps sinensis.</title>
        <authorList>
            <person name="Shu R."/>
            <person name="Zhang J."/>
            <person name="Meng Q."/>
            <person name="Zhang H."/>
            <person name="Zhou G."/>
            <person name="Li M."/>
            <person name="Wu P."/>
            <person name="Zhao Y."/>
            <person name="Chen C."/>
            <person name="Qin Q."/>
        </authorList>
    </citation>
    <scope>NUCLEOTIDE SEQUENCE [LARGE SCALE GENOMIC DNA]</scope>
    <source>
        <strain evidence="1 2">IOZ07</strain>
    </source>
</reference>
<dbReference type="OrthoDB" id="5075557at2759"/>
<dbReference type="AlphaFoldDB" id="A0A8H4V7E2"/>
<dbReference type="EMBL" id="JAAVMX010000003">
    <property type="protein sequence ID" value="KAF4510679.1"/>
    <property type="molecule type" value="Genomic_DNA"/>
</dbReference>
<organism evidence="1 2">
    <name type="scientific">Ophiocordyceps sinensis</name>
    <dbReference type="NCBI Taxonomy" id="72228"/>
    <lineage>
        <taxon>Eukaryota</taxon>
        <taxon>Fungi</taxon>
        <taxon>Dikarya</taxon>
        <taxon>Ascomycota</taxon>
        <taxon>Pezizomycotina</taxon>
        <taxon>Sordariomycetes</taxon>
        <taxon>Hypocreomycetidae</taxon>
        <taxon>Hypocreales</taxon>
        <taxon>Ophiocordycipitaceae</taxon>
        <taxon>Ophiocordyceps</taxon>
    </lineage>
</organism>
<dbReference type="Proteomes" id="UP000557566">
    <property type="component" value="Unassembled WGS sequence"/>
</dbReference>
<protein>
    <submittedName>
        <fullName evidence="1">Uncharacterized protein</fullName>
    </submittedName>
</protein>
<comment type="caution">
    <text evidence="1">The sequence shown here is derived from an EMBL/GenBank/DDBJ whole genome shotgun (WGS) entry which is preliminary data.</text>
</comment>
<evidence type="ECO:0000313" key="1">
    <source>
        <dbReference type="EMBL" id="KAF4510679.1"/>
    </source>
</evidence>
<name>A0A8H4V7E2_9HYPO</name>